<dbReference type="EMBL" id="MU005973">
    <property type="protein sequence ID" value="KAF2861371.1"/>
    <property type="molecule type" value="Genomic_DNA"/>
</dbReference>
<gene>
    <name evidence="2" type="ORF">K470DRAFT_263776</name>
</gene>
<dbReference type="AlphaFoldDB" id="A0A6A7C1K0"/>
<evidence type="ECO:0000313" key="3">
    <source>
        <dbReference type="Proteomes" id="UP000799421"/>
    </source>
</evidence>
<protein>
    <submittedName>
        <fullName evidence="2">Uncharacterized protein</fullName>
    </submittedName>
</protein>
<dbReference type="Proteomes" id="UP000799421">
    <property type="component" value="Unassembled WGS sequence"/>
</dbReference>
<feature type="compositionally biased region" description="Polar residues" evidence="1">
    <location>
        <begin position="1"/>
        <end position="13"/>
    </location>
</feature>
<keyword evidence="3" id="KW-1185">Reference proteome</keyword>
<organism evidence="2 3">
    <name type="scientific">Piedraia hortae CBS 480.64</name>
    <dbReference type="NCBI Taxonomy" id="1314780"/>
    <lineage>
        <taxon>Eukaryota</taxon>
        <taxon>Fungi</taxon>
        <taxon>Dikarya</taxon>
        <taxon>Ascomycota</taxon>
        <taxon>Pezizomycotina</taxon>
        <taxon>Dothideomycetes</taxon>
        <taxon>Dothideomycetidae</taxon>
        <taxon>Capnodiales</taxon>
        <taxon>Piedraiaceae</taxon>
        <taxon>Piedraia</taxon>
    </lineage>
</organism>
<feature type="region of interest" description="Disordered" evidence="1">
    <location>
        <begin position="95"/>
        <end position="145"/>
    </location>
</feature>
<name>A0A6A7C1K0_9PEZI</name>
<evidence type="ECO:0000313" key="2">
    <source>
        <dbReference type="EMBL" id="KAF2861371.1"/>
    </source>
</evidence>
<accession>A0A6A7C1K0</accession>
<reference evidence="2" key="1">
    <citation type="journal article" date="2020" name="Stud. Mycol.">
        <title>101 Dothideomycetes genomes: a test case for predicting lifestyles and emergence of pathogens.</title>
        <authorList>
            <person name="Haridas S."/>
            <person name="Albert R."/>
            <person name="Binder M."/>
            <person name="Bloem J."/>
            <person name="Labutti K."/>
            <person name="Salamov A."/>
            <person name="Andreopoulos B."/>
            <person name="Baker S."/>
            <person name="Barry K."/>
            <person name="Bills G."/>
            <person name="Bluhm B."/>
            <person name="Cannon C."/>
            <person name="Castanera R."/>
            <person name="Culley D."/>
            <person name="Daum C."/>
            <person name="Ezra D."/>
            <person name="Gonzalez J."/>
            <person name="Henrissat B."/>
            <person name="Kuo A."/>
            <person name="Liang C."/>
            <person name="Lipzen A."/>
            <person name="Lutzoni F."/>
            <person name="Magnuson J."/>
            <person name="Mondo S."/>
            <person name="Nolan M."/>
            <person name="Ohm R."/>
            <person name="Pangilinan J."/>
            <person name="Park H.-J."/>
            <person name="Ramirez L."/>
            <person name="Alfaro M."/>
            <person name="Sun H."/>
            <person name="Tritt A."/>
            <person name="Yoshinaga Y."/>
            <person name="Zwiers L.-H."/>
            <person name="Turgeon B."/>
            <person name="Goodwin S."/>
            <person name="Spatafora J."/>
            <person name="Crous P."/>
            <person name="Grigoriev I."/>
        </authorList>
    </citation>
    <scope>NUCLEOTIDE SEQUENCE</scope>
    <source>
        <strain evidence="2">CBS 480.64</strain>
    </source>
</reference>
<feature type="compositionally biased region" description="Acidic residues" evidence="1">
    <location>
        <begin position="99"/>
        <end position="131"/>
    </location>
</feature>
<evidence type="ECO:0000256" key="1">
    <source>
        <dbReference type="SAM" id="MobiDB-lite"/>
    </source>
</evidence>
<sequence>MQQYPPLSPTVPTIWTKGETPEDQANISVPTQRGTVNPTNGSPNQGPYFQAMLKKFSDSNLPEKQRSIYGRFLVEYFIAKCKEIVELKAEIAEIKAELDRDDELDDEDDDDDDDDEDCSDSDSEDREDDESFYQRRRGSDVGMKD</sequence>
<feature type="region of interest" description="Disordered" evidence="1">
    <location>
        <begin position="1"/>
        <end position="48"/>
    </location>
</feature>
<feature type="compositionally biased region" description="Polar residues" evidence="1">
    <location>
        <begin position="23"/>
        <end position="47"/>
    </location>
</feature>
<proteinExistence type="predicted"/>